<dbReference type="PROSITE" id="PS50043">
    <property type="entry name" value="HTH_LUXR_2"/>
    <property type="match status" value="1"/>
</dbReference>
<dbReference type="GO" id="GO:0000160">
    <property type="term" value="P:phosphorelay signal transduction system"/>
    <property type="evidence" value="ECO:0007669"/>
    <property type="project" value="InterPro"/>
</dbReference>
<dbReference type="AlphaFoldDB" id="A0A518G780"/>
<gene>
    <name evidence="5" type="primary">todT</name>
    <name evidence="5" type="ORF">Q31a_27490</name>
</gene>
<accession>A0A518G780</accession>
<dbReference type="GO" id="GO:0003677">
    <property type="term" value="F:DNA binding"/>
    <property type="evidence" value="ECO:0007669"/>
    <property type="project" value="UniProtKB-KW"/>
</dbReference>
<dbReference type="SUPFAM" id="SSF52172">
    <property type="entry name" value="CheY-like"/>
    <property type="match status" value="1"/>
</dbReference>
<protein>
    <submittedName>
        <fullName evidence="5">Response regulator protein TodT</fullName>
    </submittedName>
</protein>
<dbReference type="OrthoDB" id="271936at2"/>
<dbReference type="KEGG" id="ahel:Q31a_27490"/>
<evidence type="ECO:0000256" key="2">
    <source>
        <dbReference type="PROSITE-ProRule" id="PRU00169"/>
    </source>
</evidence>
<dbReference type="InterPro" id="IPR016032">
    <property type="entry name" value="Sig_transdc_resp-reg_C-effctor"/>
</dbReference>
<keyword evidence="6" id="KW-1185">Reference proteome</keyword>
<dbReference type="PANTHER" id="PTHR43214:SF44">
    <property type="entry name" value="TWO-COMPONENT RESPONSE REGULATOR"/>
    <property type="match status" value="1"/>
</dbReference>
<dbReference type="PRINTS" id="PR00038">
    <property type="entry name" value="HTHLUXR"/>
</dbReference>
<dbReference type="PANTHER" id="PTHR43214">
    <property type="entry name" value="TWO-COMPONENT RESPONSE REGULATOR"/>
    <property type="match status" value="1"/>
</dbReference>
<dbReference type="EMBL" id="CP036298">
    <property type="protein sequence ID" value="QDV24431.1"/>
    <property type="molecule type" value="Genomic_DNA"/>
</dbReference>
<evidence type="ECO:0000259" key="3">
    <source>
        <dbReference type="PROSITE" id="PS50043"/>
    </source>
</evidence>
<dbReference type="PROSITE" id="PS00622">
    <property type="entry name" value="HTH_LUXR_1"/>
    <property type="match status" value="1"/>
</dbReference>
<dbReference type="InterPro" id="IPR001789">
    <property type="entry name" value="Sig_transdc_resp-reg_receiver"/>
</dbReference>
<proteinExistence type="predicted"/>
<dbReference type="GO" id="GO:0006355">
    <property type="term" value="P:regulation of DNA-templated transcription"/>
    <property type="evidence" value="ECO:0007669"/>
    <property type="project" value="InterPro"/>
</dbReference>
<dbReference type="PROSITE" id="PS50110">
    <property type="entry name" value="RESPONSE_REGULATORY"/>
    <property type="match status" value="1"/>
</dbReference>
<keyword evidence="1" id="KW-0238">DNA-binding</keyword>
<dbReference type="InterPro" id="IPR036388">
    <property type="entry name" value="WH-like_DNA-bd_sf"/>
</dbReference>
<evidence type="ECO:0000313" key="5">
    <source>
        <dbReference type="EMBL" id="QDV24431.1"/>
    </source>
</evidence>
<dbReference type="Pfam" id="PF00196">
    <property type="entry name" value="GerE"/>
    <property type="match status" value="1"/>
</dbReference>
<name>A0A518G780_9BACT</name>
<feature type="domain" description="Response regulatory" evidence="4">
    <location>
        <begin position="33"/>
        <end position="147"/>
    </location>
</feature>
<reference evidence="5 6" key="1">
    <citation type="submission" date="2019-02" db="EMBL/GenBank/DDBJ databases">
        <title>Deep-cultivation of Planctomycetes and their phenomic and genomic characterization uncovers novel biology.</title>
        <authorList>
            <person name="Wiegand S."/>
            <person name="Jogler M."/>
            <person name="Boedeker C."/>
            <person name="Pinto D."/>
            <person name="Vollmers J."/>
            <person name="Rivas-Marin E."/>
            <person name="Kohn T."/>
            <person name="Peeters S.H."/>
            <person name="Heuer A."/>
            <person name="Rast P."/>
            <person name="Oberbeckmann S."/>
            <person name="Bunk B."/>
            <person name="Jeske O."/>
            <person name="Meyerdierks A."/>
            <person name="Storesund J.E."/>
            <person name="Kallscheuer N."/>
            <person name="Luecker S."/>
            <person name="Lage O.M."/>
            <person name="Pohl T."/>
            <person name="Merkel B.J."/>
            <person name="Hornburger P."/>
            <person name="Mueller R.-W."/>
            <person name="Bruemmer F."/>
            <person name="Labrenz M."/>
            <person name="Spormann A.M."/>
            <person name="Op den Camp H."/>
            <person name="Overmann J."/>
            <person name="Amann R."/>
            <person name="Jetten M.S.M."/>
            <person name="Mascher T."/>
            <person name="Medema M.H."/>
            <person name="Devos D.P."/>
            <person name="Kaster A.-K."/>
            <person name="Ovreas L."/>
            <person name="Rohde M."/>
            <person name="Galperin M.Y."/>
            <person name="Jogler C."/>
        </authorList>
    </citation>
    <scope>NUCLEOTIDE SEQUENCE [LARGE SCALE GENOMIC DNA]</scope>
    <source>
        <strain evidence="5 6">Q31a</strain>
    </source>
</reference>
<dbReference type="InterPro" id="IPR000792">
    <property type="entry name" value="Tscrpt_reg_LuxR_C"/>
</dbReference>
<dbReference type="InterPro" id="IPR011006">
    <property type="entry name" value="CheY-like_superfamily"/>
</dbReference>
<dbReference type="SMART" id="SM00421">
    <property type="entry name" value="HTH_LUXR"/>
    <property type="match status" value="1"/>
</dbReference>
<dbReference type="Proteomes" id="UP000318017">
    <property type="component" value="Chromosome"/>
</dbReference>
<feature type="domain" description="HTH luxR-type" evidence="3">
    <location>
        <begin position="163"/>
        <end position="228"/>
    </location>
</feature>
<dbReference type="Gene3D" id="1.10.10.10">
    <property type="entry name" value="Winged helix-like DNA-binding domain superfamily/Winged helix DNA-binding domain"/>
    <property type="match status" value="1"/>
</dbReference>
<dbReference type="SMART" id="SM00448">
    <property type="entry name" value="REC"/>
    <property type="match status" value="1"/>
</dbReference>
<evidence type="ECO:0000256" key="1">
    <source>
        <dbReference type="ARBA" id="ARBA00023125"/>
    </source>
</evidence>
<sequence length="231" mass="25305">MAVILQPLDSPHGAHKRNINTPRLLIANMKKPRILLVDDDPNVLPVVAKLLEAHGLNAESFTSATDLLSTIQPEDVGCVVTDLEMPGMSGIELQQALLDRESSMAIIVISGHADVPRAIRIMSQGAIMLLEKPFKAQQLVVQVERGIECSQQIFSKRQRINAARKAIGALTEEELAIMKLSARGSPNKSISYELAISARTLDRRRHSAFSKLKVQSVADFAVLLATSEERL</sequence>
<evidence type="ECO:0000259" key="4">
    <source>
        <dbReference type="PROSITE" id="PS50110"/>
    </source>
</evidence>
<dbReference type="SUPFAM" id="SSF46894">
    <property type="entry name" value="C-terminal effector domain of the bipartite response regulators"/>
    <property type="match status" value="1"/>
</dbReference>
<dbReference type="Gene3D" id="3.40.50.2300">
    <property type="match status" value="1"/>
</dbReference>
<dbReference type="Pfam" id="PF00072">
    <property type="entry name" value="Response_reg"/>
    <property type="match status" value="1"/>
</dbReference>
<keyword evidence="2" id="KW-0597">Phosphoprotein</keyword>
<dbReference type="InterPro" id="IPR039420">
    <property type="entry name" value="WalR-like"/>
</dbReference>
<organism evidence="5 6">
    <name type="scientific">Aureliella helgolandensis</name>
    <dbReference type="NCBI Taxonomy" id="2527968"/>
    <lineage>
        <taxon>Bacteria</taxon>
        <taxon>Pseudomonadati</taxon>
        <taxon>Planctomycetota</taxon>
        <taxon>Planctomycetia</taxon>
        <taxon>Pirellulales</taxon>
        <taxon>Pirellulaceae</taxon>
        <taxon>Aureliella</taxon>
    </lineage>
</organism>
<feature type="modified residue" description="4-aspartylphosphate" evidence="2">
    <location>
        <position position="82"/>
    </location>
</feature>
<evidence type="ECO:0000313" key="6">
    <source>
        <dbReference type="Proteomes" id="UP000318017"/>
    </source>
</evidence>